<reference evidence="1" key="1">
    <citation type="journal article" date="2020" name="Ecol. Evol.">
        <title>Genome structure and content of the rice root-knot nematode (Meloidogyne graminicola).</title>
        <authorList>
            <person name="Phan N.T."/>
            <person name="Danchin E.G.J."/>
            <person name="Klopp C."/>
            <person name="Perfus-Barbeoch L."/>
            <person name="Kozlowski D.K."/>
            <person name="Koutsovoulos G.D."/>
            <person name="Lopez-Roques C."/>
            <person name="Bouchez O."/>
            <person name="Zahm M."/>
            <person name="Besnard G."/>
            <person name="Bellafiore S."/>
        </authorList>
    </citation>
    <scope>NUCLEOTIDE SEQUENCE</scope>
    <source>
        <strain evidence="1">VN-18</strain>
    </source>
</reference>
<dbReference type="Proteomes" id="UP000605970">
    <property type="component" value="Unassembled WGS sequence"/>
</dbReference>
<dbReference type="AlphaFoldDB" id="A0A8S9Z9G4"/>
<gene>
    <name evidence="1" type="ORF">Mgra_00009667</name>
</gene>
<evidence type="ECO:0000313" key="1">
    <source>
        <dbReference type="EMBL" id="KAF7626937.1"/>
    </source>
</evidence>
<proteinExistence type="predicted"/>
<protein>
    <submittedName>
        <fullName evidence="1">Uncharacterized protein</fullName>
    </submittedName>
</protein>
<name>A0A8S9Z9G4_9BILA</name>
<accession>A0A8S9Z9G4</accession>
<keyword evidence="2" id="KW-1185">Reference proteome</keyword>
<feature type="non-terminal residue" evidence="1">
    <location>
        <position position="1"/>
    </location>
</feature>
<comment type="caution">
    <text evidence="1">The sequence shown here is derived from an EMBL/GenBank/DDBJ whole genome shotgun (WGS) entry which is preliminary data.</text>
</comment>
<sequence>MPLTITHQVLVKKLTKKFANFVKK</sequence>
<dbReference type="EMBL" id="JABEBT010000172">
    <property type="protein sequence ID" value="KAF7626937.1"/>
    <property type="molecule type" value="Genomic_DNA"/>
</dbReference>
<organism evidence="1 2">
    <name type="scientific">Meloidogyne graminicola</name>
    <dbReference type="NCBI Taxonomy" id="189291"/>
    <lineage>
        <taxon>Eukaryota</taxon>
        <taxon>Metazoa</taxon>
        <taxon>Ecdysozoa</taxon>
        <taxon>Nematoda</taxon>
        <taxon>Chromadorea</taxon>
        <taxon>Rhabditida</taxon>
        <taxon>Tylenchina</taxon>
        <taxon>Tylenchomorpha</taxon>
        <taxon>Tylenchoidea</taxon>
        <taxon>Meloidogynidae</taxon>
        <taxon>Meloidogyninae</taxon>
        <taxon>Meloidogyne</taxon>
    </lineage>
</organism>
<evidence type="ECO:0000313" key="2">
    <source>
        <dbReference type="Proteomes" id="UP000605970"/>
    </source>
</evidence>